<name>A0A1H8W514_9ACTN</name>
<dbReference type="GO" id="GO:0016787">
    <property type="term" value="F:hydrolase activity"/>
    <property type="evidence" value="ECO:0007669"/>
    <property type="project" value="UniProtKB-KW"/>
</dbReference>
<reference evidence="4" key="1">
    <citation type="submission" date="2016-10" db="EMBL/GenBank/DDBJ databases">
        <authorList>
            <person name="Varghese N."/>
            <person name="Submissions S."/>
        </authorList>
    </citation>
    <scope>NUCLEOTIDE SEQUENCE [LARGE SCALE GENOMIC DNA]</scope>
    <source>
        <strain evidence="4">DSM 45413</strain>
    </source>
</reference>
<keyword evidence="1" id="KW-0732">Signal</keyword>
<dbReference type="AlphaFoldDB" id="A0A1H8W514"/>
<evidence type="ECO:0000259" key="2">
    <source>
        <dbReference type="Pfam" id="PF13472"/>
    </source>
</evidence>
<protein>
    <submittedName>
        <fullName evidence="3">GDSL-like Lipase/Acylhydrolase family protein</fullName>
    </submittedName>
</protein>
<sequence length="276" mass="29113">MRMVTGASALAALVGLLLSCLVGCSEDRPPIEYLALGDSAPFGYRLNAPGGYEDDDDFVGYPALLADDRDLELLDLSCPGETTASFLDVDAPNLCTNYDGSGREGRGYRERAPLHTNYDGAQVEAAVRALENSSEVELVTLQLGANDIVVCGANLECSTREGVAAMAEQARENLDTALTALREDGGYEGTIVVVNYSAYKYEADNPELAVIEALNAAIADAAGAHDAVVADAFEAFRTAAEEDGGDVRRAGLVHPDDTHPTAVGQRLIARTVEALI</sequence>
<dbReference type="InterPro" id="IPR036514">
    <property type="entry name" value="SGNH_hydro_sf"/>
</dbReference>
<proteinExistence type="predicted"/>
<dbReference type="Proteomes" id="UP000198960">
    <property type="component" value="Unassembled WGS sequence"/>
</dbReference>
<feature type="chain" id="PRO_5039054285" evidence="1">
    <location>
        <begin position="25"/>
        <end position="276"/>
    </location>
</feature>
<dbReference type="Pfam" id="PF13472">
    <property type="entry name" value="Lipase_GDSL_2"/>
    <property type="match status" value="1"/>
</dbReference>
<dbReference type="STRING" id="673521.SAMN05660991_04074"/>
<keyword evidence="3" id="KW-0378">Hydrolase</keyword>
<accession>A0A1H8W514</accession>
<feature type="signal peptide" evidence="1">
    <location>
        <begin position="1"/>
        <end position="24"/>
    </location>
</feature>
<dbReference type="PROSITE" id="PS51257">
    <property type="entry name" value="PROKAR_LIPOPROTEIN"/>
    <property type="match status" value="1"/>
</dbReference>
<dbReference type="Gene3D" id="3.40.50.1110">
    <property type="entry name" value="SGNH hydrolase"/>
    <property type="match status" value="1"/>
</dbReference>
<evidence type="ECO:0000256" key="1">
    <source>
        <dbReference type="SAM" id="SignalP"/>
    </source>
</evidence>
<organism evidence="3 4">
    <name type="scientific">Trujillonella endophytica</name>
    <dbReference type="NCBI Taxonomy" id="673521"/>
    <lineage>
        <taxon>Bacteria</taxon>
        <taxon>Bacillati</taxon>
        <taxon>Actinomycetota</taxon>
        <taxon>Actinomycetes</taxon>
        <taxon>Geodermatophilales</taxon>
        <taxon>Geodermatophilaceae</taxon>
        <taxon>Trujillonella</taxon>
    </lineage>
</organism>
<gene>
    <name evidence="3" type="ORF">SAMN05660991_04074</name>
</gene>
<dbReference type="InterPro" id="IPR013830">
    <property type="entry name" value="SGNH_hydro"/>
</dbReference>
<dbReference type="SUPFAM" id="SSF52266">
    <property type="entry name" value="SGNH hydrolase"/>
    <property type="match status" value="1"/>
</dbReference>
<dbReference type="EMBL" id="FOEE01000016">
    <property type="protein sequence ID" value="SEP22732.1"/>
    <property type="molecule type" value="Genomic_DNA"/>
</dbReference>
<evidence type="ECO:0000313" key="3">
    <source>
        <dbReference type="EMBL" id="SEP22732.1"/>
    </source>
</evidence>
<feature type="domain" description="SGNH hydrolase-type esterase" evidence="2">
    <location>
        <begin position="35"/>
        <end position="267"/>
    </location>
</feature>
<dbReference type="RefSeq" id="WP_091947990.1">
    <property type="nucleotide sequence ID" value="NZ_FOEE01000016.1"/>
</dbReference>
<keyword evidence="4" id="KW-1185">Reference proteome</keyword>
<evidence type="ECO:0000313" key="4">
    <source>
        <dbReference type="Proteomes" id="UP000198960"/>
    </source>
</evidence>
<dbReference type="OrthoDB" id="5503950at2"/>